<dbReference type="InterPro" id="IPR011051">
    <property type="entry name" value="RmlC_Cupin_sf"/>
</dbReference>
<reference evidence="1 2" key="1">
    <citation type="submission" date="2018-04" db="EMBL/GenBank/DDBJ databases">
        <title>Genomic Encyclopedia of Type Strains, Phase IV (KMG-IV): sequencing the most valuable type-strain genomes for metagenomic binning, comparative biology and taxonomic classification.</title>
        <authorList>
            <person name="Goeker M."/>
        </authorList>
    </citation>
    <scope>NUCLEOTIDE SEQUENCE [LARGE SCALE GENOMIC DNA]</scope>
    <source>
        <strain evidence="1 2">DSM 45771</strain>
    </source>
</reference>
<evidence type="ECO:0008006" key="3">
    <source>
        <dbReference type="Google" id="ProtNLM"/>
    </source>
</evidence>
<dbReference type="Proteomes" id="UP000245639">
    <property type="component" value="Unassembled WGS sequence"/>
</dbReference>
<evidence type="ECO:0000313" key="1">
    <source>
        <dbReference type="EMBL" id="PVY96171.1"/>
    </source>
</evidence>
<keyword evidence="2" id="KW-1185">Reference proteome</keyword>
<name>A0A2U1E8A4_9PSEU</name>
<evidence type="ECO:0000313" key="2">
    <source>
        <dbReference type="Proteomes" id="UP000245639"/>
    </source>
</evidence>
<dbReference type="SUPFAM" id="SSF51182">
    <property type="entry name" value="RmlC-like cupins"/>
    <property type="match status" value="1"/>
</dbReference>
<dbReference type="EMBL" id="QEKW01000032">
    <property type="protein sequence ID" value="PVY96171.1"/>
    <property type="molecule type" value="Genomic_DNA"/>
</dbReference>
<comment type="caution">
    <text evidence="1">The sequence shown here is derived from an EMBL/GenBank/DDBJ whole genome shotgun (WGS) entry which is preliminary data.</text>
</comment>
<proteinExistence type="predicted"/>
<gene>
    <name evidence="1" type="ORF">C8D89_13212</name>
</gene>
<dbReference type="CDD" id="cd06990">
    <property type="entry name" value="cupin_DUF861"/>
    <property type="match status" value="1"/>
</dbReference>
<dbReference type="AlphaFoldDB" id="A0A2U1E8A4"/>
<protein>
    <recommendedName>
        <fullName evidence="3">Cupin 2 conserved barrel domain-containing protein</fullName>
    </recommendedName>
</protein>
<dbReference type="RefSeq" id="WP_116711420.1">
    <property type="nucleotide sequence ID" value="NZ_QEKW01000032.1"/>
</dbReference>
<sequence>MPAIEHRNMSTPDETRTPEKTTVEVVQLGGATIARLTVQPGWRWSECIKPVVGGESCQAAHLGYLLAGQLHIVADDGTEADLVAGETYRLEPGHDAWVVGDEPAMGLEFETKTAETYARG</sequence>
<accession>A0A2U1E8A4</accession>
<dbReference type="OrthoDB" id="161242at2"/>
<organism evidence="1 2">
    <name type="scientific">Actinomycetospora cinnamomea</name>
    <dbReference type="NCBI Taxonomy" id="663609"/>
    <lineage>
        <taxon>Bacteria</taxon>
        <taxon>Bacillati</taxon>
        <taxon>Actinomycetota</taxon>
        <taxon>Actinomycetes</taxon>
        <taxon>Pseudonocardiales</taxon>
        <taxon>Pseudonocardiaceae</taxon>
        <taxon>Actinomycetospora</taxon>
    </lineage>
</organism>